<comment type="subcellular location">
    <subcellularLocation>
        <location evidence="1">Mitochondrion matrix</location>
    </subcellularLocation>
</comment>
<dbReference type="Gene3D" id="3.30.1360.120">
    <property type="entry name" value="Probable tRNA modification gtpase trme, domain 1"/>
    <property type="match status" value="1"/>
</dbReference>
<dbReference type="Proteomes" id="UP000226192">
    <property type="component" value="Unassembled WGS sequence"/>
</dbReference>
<dbReference type="PANTHER" id="PTHR22602:SF0">
    <property type="entry name" value="TRANSFERASE CAF17, MITOCHONDRIAL-RELATED"/>
    <property type="match status" value="1"/>
</dbReference>
<keyword evidence="3" id="KW-0496">Mitochondrion</keyword>
<dbReference type="GO" id="GO:0016226">
    <property type="term" value="P:iron-sulfur cluster assembly"/>
    <property type="evidence" value="ECO:0007669"/>
    <property type="project" value="TreeGrafter"/>
</dbReference>
<evidence type="ECO:0000256" key="5">
    <source>
        <dbReference type="ARBA" id="ARBA00093637"/>
    </source>
</evidence>
<sequence>MLRRAVGRRVCSSCRLALQHQRRRLATSHQPPSAGLVPLASRQVLAISGLDAAKFLQGLVTANVLAADGLPRAHGFYAALLNAKGRVMHDVFIYPIRNGARVAGVDAHDGGFLVEADASQMGLLAQYIKRYKLRAKVTVRPLDGDAVSVWQAWDDGADITSALTWCPTTLSMRDARAPGLGHRILQLNGSQAPELDLQRRDEAAYTIRRYLNGVPEGQAEIVREQALPLESNMELMGAIDFRKGCYVGQELTIRTRHRGVVRKRILPCVLYRDTPPPATLTYQPPQGAAESFAAHTSIGRVGKTGRSAGKWLRGTANIGLALCRLEIMTDVVLPGEQAASAYSAGDEFMLDVGQDESPVKIKAFAPAWLRQGLDERLKTA</sequence>
<dbReference type="InterPro" id="IPR027266">
    <property type="entry name" value="TrmE/GcvT-like"/>
</dbReference>
<comment type="similarity">
    <text evidence="4">Belongs to the GcvT family. CAF17/IBA57 subfamily.</text>
</comment>
<dbReference type="OrthoDB" id="191995at2759"/>
<dbReference type="InterPro" id="IPR045179">
    <property type="entry name" value="YgfZ/GcvT"/>
</dbReference>
<evidence type="ECO:0000256" key="2">
    <source>
        <dbReference type="ARBA" id="ARBA00022946"/>
    </source>
</evidence>
<proteinExistence type="inferred from homology"/>
<name>A0A2C5Y6I1_9HYPO</name>
<dbReference type="AlphaFoldDB" id="A0A2C5Y6I1"/>
<evidence type="ECO:0000313" key="6">
    <source>
        <dbReference type="EMBL" id="PHH63040.1"/>
    </source>
</evidence>
<keyword evidence="2" id="KW-0809">Transit peptide</keyword>
<reference evidence="6 7" key="1">
    <citation type="submission" date="2017-06" db="EMBL/GenBank/DDBJ databases">
        <title>Ant-infecting Ophiocordyceps genomes reveal a high diversity of potential behavioral manipulation genes and a possible major role for enterotoxins.</title>
        <authorList>
            <person name="De Bekker C."/>
            <person name="Evans H.C."/>
            <person name="Brachmann A."/>
            <person name="Hughes D.P."/>
        </authorList>
    </citation>
    <scope>NUCLEOTIDE SEQUENCE [LARGE SCALE GENOMIC DNA]</scope>
    <source>
        <strain evidence="6 7">Map64</strain>
    </source>
</reference>
<dbReference type="InterPro" id="IPR017703">
    <property type="entry name" value="YgfZ/GCV_T_CS"/>
</dbReference>
<protein>
    <recommendedName>
        <fullName evidence="5">Iron-sulfur cluster assembly factor IBA57 homolog, mitochondrial</fullName>
    </recommendedName>
</protein>
<evidence type="ECO:0000256" key="1">
    <source>
        <dbReference type="ARBA" id="ARBA00004305"/>
    </source>
</evidence>
<dbReference type="STRING" id="1399860.A0A2C5Y6I1"/>
<dbReference type="NCBIfam" id="TIGR03317">
    <property type="entry name" value="ygfZ_signature"/>
    <property type="match status" value="1"/>
</dbReference>
<gene>
    <name evidence="6" type="ORF">CDD81_6371</name>
</gene>
<dbReference type="GO" id="GO:0005759">
    <property type="term" value="C:mitochondrial matrix"/>
    <property type="evidence" value="ECO:0007669"/>
    <property type="project" value="UniProtKB-SubCell"/>
</dbReference>
<dbReference type="SUPFAM" id="SSF103025">
    <property type="entry name" value="Folate-binding domain"/>
    <property type="match status" value="1"/>
</dbReference>
<evidence type="ECO:0000256" key="3">
    <source>
        <dbReference type="ARBA" id="ARBA00023128"/>
    </source>
</evidence>
<evidence type="ECO:0000313" key="7">
    <source>
        <dbReference type="Proteomes" id="UP000226192"/>
    </source>
</evidence>
<dbReference type="PANTHER" id="PTHR22602">
    <property type="entry name" value="TRANSFERASE CAF17, MITOCHONDRIAL-RELATED"/>
    <property type="match status" value="1"/>
</dbReference>
<keyword evidence="7" id="KW-1185">Reference proteome</keyword>
<accession>A0A2C5Y6I1</accession>
<evidence type="ECO:0000256" key="4">
    <source>
        <dbReference type="ARBA" id="ARBA00093447"/>
    </source>
</evidence>
<organism evidence="6 7">
    <name type="scientific">Ophiocordyceps australis</name>
    <dbReference type="NCBI Taxonomy" id="1399860"/>
    <lineage>
        <taxon>Eukaryota</taxon>
        <taxon>Fungi</taxon>
        <taxon>Dikarya</taxon>
        <taxon>Ascomycota</taxon>
        <taxon>Pezizomycotina</taxon>
        <taxon>Sordariomycetes</taxon>
        <taxon>Hypocreomycetidae</taxon>
        <taxon>Hypocreales</taxon>
        <taxon>Ophiocordycipitaceae</taxon>
        <taxon>Ophiocordyceps</taxon>
    </lineage>
</organism>
<comment type="caution">
    <text evidence="6">The sequence shown here is derived from an EMBL/GenBank/DDBJ whole genome shotgun (WGS) entry which is preliminary data.</text>
</comment>
<dbReference type="EMBL" id="NJET01000058">
    <property type="protein sequence ID" value="PHH63040.1"/>
    <property type="molecule type" value="Genomic_DNA"/>
</dbReference>